<feature type="transmembrane region" description="Helical" evidence="1">
    <location>
        <begin position="164"/>
        <end position="184"/>
    </location>
</feature>
<dbReference type="Proteomes" id="UP001642540">
    <property type="component" value="Unassembled WGS sequence"/>
</dbReference>
<keyword evidence="1" id="KW-1133">Transmembrane helix</keyword>
<organism evidence="2 3">
    <name type="scientific">Orchesella dallaii</name>
    <dbReference type="NCBI Taxonomy" id="48710"/>
    <lineage>
        <taxon>Eukaryota</taxon>
        <taxon>Metazoa</taxon>
        <taxon>Ecdysozoa</taxon>
        <taxon>Arthropoda</taxon>
        <taxon>Hexapoda</taxon>
        <taxon>Collembola</taxon>
        <taxon>Entomobryomorpha</taxon>
        <taxon>Entomobryoidea</taxon>
        <taxon>Orchesellidae</taxon>
        <taxon>Orchesellinae</taxon>
        <taxon>Orchesella</taxon>
    </lineage>
</organism>
<keyword evidence="1" id="KW-0472">Membrane</keyword>
<reference evidence="2 3" key="1">
    <citation type="submission" date="2024-08" db="EMBL/GenBank/DDBJ databases">
        <authorList>
            <person name="Cucini C."/>
            <person name="Frati F."/>
        </authorList>
    </citation>
    <scope>NUCLEOTIDE SEQUENCE [LARGE SCALE GENOMIC DNA]</scope>
</reference>
<evidence type="ECO:0000256" key="1">
    <source>
        <dbReference type="SAM" id="Phobius"/>
    </source>
</evidence>
<keyword evidence="3" id="KW-1185">Reference proteome</keyword>
<comment type="caution">
    <text evidence="2">The sequence shown here is derived from an EMBL/GenBank/DDBJ whole genome shotgun (WGS) entry which is preliminary data.</text>
</comment>
<sequence>MQFNSQILKTMTQTSATSVFNRSSSLWWNVHPILLLIFFQVFLANAQKPFSSSTSNGHLTKHQSTCSSENDCDSSITFLRCANKICQCPRINHFDEELNRCSIRVGGVCELGSKKQFCVAYANCESSTKGNKGTQGVCKCKPKFKETIESLCVSSAKRLQAMKGIFLSITIILTSYSYLMNLQLI</sequence>
<name>A0ABP1Q3L5_9HEXA</name>
<keyword evidence="1" id="KW-0812">Transmembrane</keyword>
<gene>
    <name evidence="2" type="ORF">ODALV1_LOCUS6949</name>
</gene>
<proteinExistence type="predicted"/>
<dbReference type="EMBL" id="CAXLJM020000022">
    <property type="protein sequence ID" value="CAL8088105.1"/>
    <property type="molecule type" value="Genomic_DNA"/>
</dbReference>
<accession>A0ABP1Q3L5</accession>
<evidence type="ECO:0000313" key="3">
    <source>
        <dbReference type="Proteomes" id="UP001642540"/>
    </source>
</evidence>
<protein>
    <recommendedName>
        <fullName evidence="4">EB domain-containing protein</fullName>
    </recommendedName>
</protein>
<evidence type="ECO:0000313" key="2">
    <source>
        <dbReference type="EMBL" id="CAL8088105.1"/>
    </source>
</evidence>
<evidence type="ECO:0008006" key="4">
    <source>
        <dbReference type="Google" id="ProtNLM"/>
    </source>
</evidence>